<feature type="region of interest" description="Disordered" evidence="1">
    <location>
        <begin position="220"/>
        <end position="245"/>
    </location>
</feature>
<protein>
    <submittedName>
        <fullName evidence="2">Uncharacterized protein</fullName>
    </submittedName>
</protein>
<sequence>MVLCFGHKDDNTPHTQGLALMMFNEARHTLIGWESHESRIIKAFFKTKNVGITINLIQYHTLTNDGNDDILQLIAGTFPAKDLTILIGHLDATARMYNTGYRDIMGRYELGERNESAFNNRFQALHDLLKEEITMGGNWIGIKEAIISTCQEVLGLDKCHQKEWISIETLDMIQERKYKKTTINNIRTIAEEVKAQAEYIEENKQVKKADKQKYMKELATTAEKTSREGNMKQLYDTTKKTSRVT</sequence>
<evidence type="ECO:0000313" key="3">
    <source>
        <dbReference type="Proteomes" id="UP000277204"/>
    </source>
</evidence>
<organism evidence="2 3">
    <name type="scientific">Schistosoma margrebowiei</name>
    <dbReference type="NCBI Taxonomy" id="48269"/>
    <lineage>
        <taxon>Eukaryota</taxon>
        <taxon>Metazoa</taxon>
        <taxon>Spiralia</taxon>
        <taxon>Lophotrochozoa</taxon>
        <taxon>Platyhelminthes</taxon>
        <taxon>Trematoda</taxon>
        <taxon>Digenea</taxon>
        <taxon>Strigeidida</taxon>
        <taxon>Schistosomatoidea</taxon>
        <taxon>Schistosomatidae</taxon>
        <taxon>Schistosoma</taxon>
    </lineage>
</organism>
<keyword evidence="3" id="KW-1185">Reference proteome</keyword>
<name>A0A183LKC1_9TREM</name>
<gene>
    <name evidence="2" type="ORF">SMRZ_LOCUS4246</name>
</gene>
<reference evidence="2 3" key="1">
    <citation type="submission" date="2018-11" db="EMBL/GenBank/DDBJ databases">
        <authorList>
            <consortium name="Pathogen Informatics"/>
        </authorList>
    </citation>
    <scope>NUCLEOTIDE SEQUENCE [LARGE SCALE GENOMIC DNA]</scope>
    <source>
        <strain evidence="2 3">Zambia</strain>
    </source>
</reference>
<evidence type="ECO:0000256" key="1">
    <source>
        <dbReference type="SAM" id="MobiDB-lite"/>
    </source>
</evidence>
<proteinExistence type="predicted"/>
<dbReference type="EMBL" id="UZAI01001325">
    <property type="protein sequence ID" value="VDO60683.1"/>
    <property type="molecule type" value="Genomic_DNA"/>
</dbReference>
<dbReference type="AlphaFoldDB" id="A0A183LKC1"/>
<accession>A0A183LKC1</accession>
<evidence type="ECO:0000313" key="2">
    <source>
        <dbReference type="EMBL" id="VDO60683.1"/>
    </source>
</evidence>
<dbReference type="Proteomes" id="UP000277204">
    <property type="component" value="Unassembled WGS sequence"/>
</dbReference>